<dbReference type="Proteomes" id="UP000077069">
    <property type="component" value="Unassembled WGS sequence"/>
</dbReference>
<evidence type="ECO:0000313" key="2">
    <source>
        <dbReference type="Proteomes" id="UP000077069"/>
    </source>
</evidence>
<protein>
    <submittedName>
        <fullName evidence="1">Uncharacterized protein</fullName>
    </submittedName>
</protein>
<dbReference type="RefSeq" id="XP_018030576.1">
    <property type="nucleotide sequence ID" value="XM_018185922.1"/>
</dbReference>
<dbReference type="AlphaFoldDB" id="A0A177BZ17"/>
<gene>
    <name evidence="1" type="ORF">CC84DRAFT_363478</name>
</gene>
<accession>A0A177BZ17</accession>
<organism evidence="1 2">
    <name type="scientific">Paraphaeosphaeria sporulosa</name>
    <dbReference type="NCBI Taxonomy" id="1460663"/>
    <lineage>
        <taxon>Eukaryota</taxon>
        <taxon>Fungi</taxon>
        <taxon>Dikarya</taxon>
        <taxon>Ascomycota</taxon>
        <taxon>Pezizomycotina</taxon>
        <taxon>Dothideomycetes</taxon>
        <taxon>Pleosporomycetidae</taxon>
        <taxon>Pleosporales</taxon>
        <taxon>Massarineae</taxon>
        <taxon>Didymosphaeriaceae</taxon>
        <taxon>Paraphaeosphaeria</taxon>
    </lineage>
</organism>
<keyword evidence="2" id="KW-1185">Reference proteome</keyword>
<sequence>MPRLAAPPCQHLPNPCLVFHVRACGLVIPAPRLSSARMRAWTLSRCRLLGEGEHRRYSNRSSVKPYSNPVRSSTDCYTYDWQRPRLALGVHVAANGRPCSLLSSMRDQSWTSVTSGAYSTPRPVEPRLVDWVWTQAALRAATHVYLAQERGRLGGENAKQVRDGELPCHETKANVNIRNSHSPVLAISIFMAPLISFVPLSCTYDSSTHVTLHVYVPLVQSSIAVSAQ</sequence>
<dbReference type="GeneID" id="28769408"/>
<evidence type="ECO:0000313" key="1">
    <source>
        <dbReference type="EMBL" id="OAG00211.1"/>
    </source>
</evidence>
<dbReference type="EMBL" id="KV441560">
    <property type="protein sequence ID" value="OAG00211.1"/>
    <property type="molecule type" value="Genomic_DNA"/>
</dbReference>
<reference evidence="1 2" key="1">
    <citation type="submission" date="2016-05" db="EMBL/GenBank/DDBJ databases">
        <title>Comparative analysis of secretome profiles of manganese(II)-oxidizing ascomycete fungi.</title>
        <authorList>
            <consortium name="DOE Joint Genome Institute"/>
            <person name="Zeiner C.A."/>
            <person name="Purvine S.O."/>
            <person name="Zink E.M."/>
            <person name="Wu S."/>
            <person name="Pasa-Tolic L."/>
            <person name="Chaput D.L."/>
            <person name="Haridas S."/>
            <person name="Grigoriev I.V."/>
            <person name="Santelli C.M."/>
            <person name="Hansel C.M."/>
        </authorList>
    </citation>
    <scope>NUCLEOTIDE SEQUENCE [LARGE SCALE GENOMIC DNA]</scope>
    <source>
        <strain evidence="1 2">AP3s5-JAC2a</strain>
    </source>
</reference>
<proteinExistence type="predicted"/>
<name>A0A177BZ17_9PLEO</name>
<dbReference type="InParanoid" id="A0A177BZ17"/>